<dbReference type="AlphaFoldDB" id="A0A1Q9QYD8"/>
<evidence type="ECO:0000313" key="2">
    <source>
        <dbReference type="Proteomes" id="UP000186736"/>
    </source>
</evidence>
<evidence type="ECO:0000313" key="1">
    <source>
        <dbReference type="EMBL" id="OLS60052.1"/>
    </source>
</evidence>
<dbReference type="Proteomes" id="UP000186736">
    <property type="component" value="Unassembled WGS sequence"/>
</dbReference>
<organism evidence="1 2">
    <name type="scientific">Pseudomonas putida</name>
    <name type="common">Arthrobacter siderocapsulatus</name>
    <dbReference type="NCBI Taxonomy" id="303"/>
    <lineage>
        <taxon>Bacteria</taxon>
        <taxon>Pseudomonadati</taxon>
        <taxon>Pseudomonadota</taxon>
        <taxon>Gammaproteobacteria</taxon>
        <taxon>Pseudomonadales</taxon>
        <taxon>Pseudomonadaceae</taxon>
        <taxon>Pseudomonas</taxon>
    </lineage>
</organism>
<name>A0A1Q9QYD8_PSEPU</name>
<gene>
    <name evidence="1" type="ORF">PSEMO_53610</name>
</gene>
<comment type="caution">
    <text evidence="1">The sequence shown here is derived from an EMBL/GenBank/DDBJ whole genome shotgun (WGS) entry which is preliminary data.</text>
</comment>
<accession>A0A1Q9QYD8</accession>
<proteinExistence type="predicted"/>
<protein>
    <submittedName>
        <fullName evidence="1">Uncharacterized protein</fullName>
    </submittedName>
</protein>
<reference evidence="1 2" key="1">
    <citation type="submission" date="2016-10" db="EMBL/GenBank/DDBJ databases">
        <title>Genome Sequence of Pseudomonas putida GM4FR.</title>
        <authorList>
            <person name="Poehlein A."/>
            <person name="Wemheuer F."/>
            <person name="Hollensteiner J."/>
            <person name="Wemheuer B."/>
        </authorList>
    </citation>
    <scope>NUCLEOTIDE SEQUENCE [LARGE SCALE GENOMIC DNA]</scope>
    <source>
        <strain evidence="1 2">GM4FR</strain>
    </source>
</reference>
<sequence>MTLLSAFGTLKDTLRLVGGLVPRYLTPENPPDVPAHFGTSDVDVVLNLSVLASGNYASLSEQLRQRGFTRWTNEKGWSQAWRWEYRISQHHTVLVEFLRGATEECPAKEIVALDGEEVAALAVQHMEIVHEWYESRQIEAEMLGGRGVTLERVHYADVPAFIILKALAFHSRAERKDAGDLIHVLRYSGGLDEVVRQFIVRARSGLHPEAIRACREALRERFCDTARTAGHLLVGPRSYAEFILGFGADEEELVREARYASGLVTAFLEEIDRELGVLD</sequence>
<dbReference type="EMBL" id="MKZO01000058">
    <property type="protein sequence ID" value="OLS60052.1"/>
    <property type="molecule type" value="Genomic_DNA"/>
</dbReference>